<evidence type="ECO:0000256" key="1">
    <source>
        <dbReference type="ARBA" id="ARBA00004141"/>
    </source>
</evidence>
<feature type="transmembrane region" description="Helical" evidence="5">
    <location>
        <begin position="12"/>
        <end position="41"/>
    </location>
</feature>
<proteinExistence type="predicted"/>
<feature type="transmembrane region" description="Helical" evidence="5">
    <location>
        <begin position="168"/>
        <end position="186"/>
    </location>
</feature>
<keyword evidence="2 5" id="KW-0812">Transmembrane</keyword>
<sequence length="211" mass="21854">MGSGIRNLPLMLSLVIASIAAGGAIAAIGYYAPFMIFSTILMSVGAGLLTTFQTDTGAAEWISYQILFGIGLGLGMQQPNLAAQTVLSRQDVPIGASLMFFAQALGGAVFVSIAQTVFTNSLVSGLNDVSGLDPINVVNTGATEIRNLVPAKDLGVVLLAYNGALTDAYKVALATACFSAVGAFIVEWRSVKGKKDGQVVAEAQERTVDTM</sequence>
<evidence type="ECO:0000256" key="2">
    <source>
        <dbReference type="ARBA" id="ARBA00022692"/>
    </source>
</evidence>
<evidence type="ECO:0000313" key="7">
    <source>
        <dbReference type="Proteomes" id="UP001276659"/>
    </source>
</evidence>
<evidence type="ECO:0000256" key="3">
    <source>
        <dbReference type="ARBA" id="ARBA00022989"/>
    </source>
</evidence>
<dbReference type="PANTHER" id="PTHR23501">
    <property type="entry name" value="MAJOR FACILITATOR SUPERFAMILY"/>
    <property type="match status" value="1"/>
</dbReference>
<evidence type="ECO:0000256" key="5">
    <source>
        <dbReference type="SAM" id="Phobius"/>
    </source>
</evidence>
<comment type="subcellular location">
    <subcellularLocation>
        <location evidence="1">Membrane</location>
        <topology evidence="1">Multi-pass membrane protein</topology>
    </subcellularLocation>
</comment>
<evidence type="ECO:0000256" key="4">
    <source>
        <dbReference type="ARBA" id="ARBA00023136"/>
    </source>
</evidence>
<dbReference type="SUPFAM" id="SSF103473">
    <property type="entry name" value="MFS general substrate transporter"/>
    <property type="match status" value="1"/>
</dbReference>
<dbReference type="EMBL" id="JASNWA010000011">
    <property type="protein sequence ID" value="KAK3167725.1"/>
    <property type="molecule type" value="Genomic_DNA"/>
</dbReference>
<dbReference type="GO" id="GO:0022857">
    <property type="term" value="F:transmembrane transporter activity"/>
    <property type="evidence" value="ECO:0007669"/>
    <property type="project" value="TreeGrafter"/>
</dbReference>
<feature type="transmembrane region" description="Helical" evidence="5">
    <location>
        <begin position="61"/>
        <end position="77"/>
    </location>
</feature>
<keyword evidence="3 5" id="KW-1133">Transmembrane helix</keyword>
<protein>
    <submittedName>
        <fullName evidence="6">Uncharacterized protein</fullName>
    </submittedName>
</protein>
<dbReference type="PANTHER" id="PTHR23501:SF199">
    <property type="entry name" value="MFS EFFLUX TRANSPORTER INPD-RELATED"/>
    <property type="match status" value="1"/>
</dbReference>
<dbReference type="GO" id="GO:0005886">
    <property type="term" value="C:plasma membrane"/>
    <property type="evidence" value="ECO:0007669"/>
    <property type="project" value="TreeGrafter"/>
</dbReference>
<dbReference type="Proteomes" id="UP001276659">
    <property type="component" value="Unassembled WGS sequence"/>
</dbReference>
<dbReference type="AlphaFoldDB" id="A0AAE0DFX3"/>
<dbReference type="FunFam" id="1.20.1250.20:FF:000196">
    <property type="entry name" value="MFS toxin efflux pump (AflT)"/>
    <property type="match status" value="1"/>
</dbReference>
<comment type="caution">
    <text evidence="6">The sequence shown here is derived from an EMBL/GenBank/DDBJ whole genome shotgun (WGS) entry which is preliminary data.</text>
</comment>
<evidence type="ECO:0000313" key="6">
    <source>
        <dbReference type="EMBL" id="KAK3167725.1"/>
    </source>
</evidence>
<name>A0AAE0DFX3_9LECA</name>
<keyword evidence="4 5" id="KW-0472">Membrane</keyword>
<feature type="transmembrane region" description="Helical" evidence="5">
    <location>
        <begin position="98"/>
        <end position="118"/>
    </location>
</feature>
<accession>A0AAE0DFX3</accession>
<reference evidence="6" key="1">
    <citation type="submission" date="2022-11" db="EMBL/GenBank/DDBJ databases">
        <title>Chromosomal genome sequence assembly and mating type (MAT) locus characterization of the leprose asexual lichenized fungus Lepraria neglecta (Nyl.) Erichsen.</title>
        <authorList>
            <person name="Allen J.L."/>
            <person name="Pfeffer B."/>
        </authorList>
    </citation>
    <scope>NUCLEOTIDE SEQUENCE</scope>
    <source>
        <strain evidence="6">Allen 5258</strain>
    </source>
</reference>
<organism evidence="6 7">
    <name type="scientific">Lepraria neglecta</name>
    <dbReference type="NCBI Taxonomy" id="209136"/>
    <lineage>
        <taxon>Eukaryota</taxon>
        <taxon>Fungi</taxon>
        <taxon>Dikarya</taxon>
        <taxon>Ascomycota</taxon>
        <taxon>Pezizomycotina</taxon>
        <taxon>Lecanoromycetes</taxon>
        <taxon>OSLEUM clade</taxon>
        <taxon>Lecanoromycetidae</taxon>
        <taxon>Lecanorales</taxon>
        <taxon>Lecanorineae</taxon>
        <taxon>Stereocaulaceae</taxon>
        <taxon>Lepraria</taxon>
    </lineage>
</organism>
<gene>
    <name evidence="6" type="ORF">OEA41_010853</name>
</gene>
<keyword evidence="7" id="KW-1185">Reference proteome</keyword>
<dbReference type="InterPro" id="IPR036259">
    <property type="entry name" value="MFS_trans_sf"/>
</dbReference>